<organism evidence="2 3">
    <name type="scientific">Stappia indica</name>
    <dbReference type="NCBI Taxonomy" id="538381"/>
    <lineage>
        <taxon>Bacteria</taxon>
        <taxon>Pseudomonadati</taxon>
        <taxon>Pseudomonadota</taxon>
        <taxon>Alphaproteobacteria</taxon>
        <taxon>Hyphomicrobiales</taxon>
        <taxon>Stappiaceae</taxon>
        <taxon>Stappia</taxon>
    </lineage>
</organism>
<dbReference type="Pfam" id="PF01972">
    <property type="entry name" value="SDH_protease"/>
    <property type="match status" value="1"/>
</dbReference>
<keyword evidence="3" id="KW-1185">Reference proteome</keyword>
<dbReference type="RefSeq" id="WP_097175509.1">
    <property type="nucleotide sequence ID" value="NZ_OBML01000008.1"/>
</dbReference>
<dbReference type="SUPFAM" id="SSF52096">
    <property type="entry name" value="ClpP/crotonase"/>
    <property type="match status" value="1"/>
</dbReference>
<sequence>MSELDPKCIEAIELAEDAYDADFYIYSAPIDHIGFGRVVNCFEVSRDNAVLILTTNGGLANSAYQIARLFQNHYQNFTIFIPSVCKSAGTLLSIGAHSLVMSEFSELGPLDVQLYERDEIISRRSGLLNHSAFEALKRESFDLYEHILLSIKQRSGDNISFPVASQVAGEMATGLMAPIFEQISPNVIGSDYRDLQVAIHYGLRLAGQSGNIEAAGVQMLTESYPSHDFIIDKEEAGKLFRNVETPRSELWNLIRFFSDFVFYEHEDRIVMRLGALKEQQVEDADHDEEDELGEDGDNTVEDGSEADS</sequence>
<feature type="compositionally biased region" description="Acidic residues" evidence="1">
    <location>
        <begin position="281"/>
        <end position="308"/>
    </location>
</feature>
<accession>A0A285T2N6</accession>
<dbReference type="OrthoDB" id="9806253at2"/>
<reference evidence="2 3" key="1">
    <citation type="submission" date="2017-08" db="EMBL/GenBank/DDBJ databases">
        <authorList>
            <person name="de Groot N.N."/>
        </authorList>
    </citation>
    <scope>NUCLEOTIDE SEQUENCE [LARGE SCALE GENOMIC DNA]</scope>
    <source>
        <strain evidence="2 3">USBA 352</strain>
    </source>
</reference>
<dbReference type="InterPro" id="IPR029045">
    <property type="entry name" value="ClpP/crotonase-like_dom_sf"/>
</dbReference>
<dbReference type="Gene3D" id="3.90.226.10">
    <property type="entry name" value="2-enoyl-CoA Hydratase, Chain A, domain 1"/>
    <property type="match status" value="1"/>
</dbReference>
<protein>
    <submittedName>
        <fullName evidence="2">Serine dehydrogenase proteinase</fullName>
    </submittedName>
</protein>
<evidence type="ECO:0000313" key="3">
    <source>
        <dbReference type="Proteomes" id="UP000219331"/>
    </source>
</evidence>
<dbReference type="PANTHER" id="PTHR35984:SF1">
    <property type="entry name" value="PERIPLASMIC SERINE PROTEASE"/>
    <property type="match status" value="1"/>
</dbReference>
<dbReference type="EMBL" id="OBML01000008">
    <property type="protein sequence ID" value="SOC15303.1"/>
    <property type="molecule type" value="Genomic_DNA"/>
</dbReference>
<dbReference type="PANTHER" id="PTHR35984">
    <property type="entry name" value="PERIPLASMIC SERINE PROTEASE"/>
    <property type="match status" value="1"/>
</dbReference>
<evidence type="ECO:0000256" key="1">
    <source>
        <dbReference type="SAM" id="MobiDB-lite"/>
    </source>
</evidence>
<dbReference type="GO" id="GO:0016020">
    <property type="term" value="C:membrane"/>
    <property type="evidence" value="ECO:0007669"/>
    <property type="project" value="InterPro"/>
</dbReference>
<dbReference type="InterPro" id="IPR002825">
    <property type="entry name" value="Pept_S49_ser-pept_pro"/>
</dbReference>
<feature type="region of interest" description="Disordered" evidence="1">
    <location>
        <begin position="280"/>
        <end position="308"/>
    </location>
</feature>
<proteinExistence type="predicted"/>
<evidence type="ECO:0000313" key="2">
    <source>
        <dbReference type="EMBL" id="SOC15303.1"/>
    </source>
</evidence>
<name>A0A285T2N6_9HYPH</name>
<gene>
    <name evidence="2" type="ORF">SAMN05421512_10894</name>
</gene>
<dbReference type="Proteomes" id="UP000219331">
    <property type="component" value="Unassembled WGS sequence"/>
</dbReference>
<dbReference type="AlphaFoldDB" id="A0A285T2N6"/>